<sequence length="114" mass="12695">MISAAVTRVGTCCKFEDYDSQVLSKGHYYLHGGSKPCKVRDCGKRSQSKDFCFTHGVGTCCKFEDYERQVLSKGICYLHGGSKRSKVKGCEKRAKSNDLCCGHESSARCKFEDC</sequence>
<evidence type="ECO:0000313" key="2">
    <source>
        <dbReference type="Proteomes" id="UP000429607"/>
    </source>
</evidence>
<gene>
    <name evidence="1" type="ORF">PR001_g31684</name>
</gene>
<protein>
    <submittedName>
        <fullName evidence="1">Uncharacterized protein</fullName>
    </submittedName>
</protein>
<proteinExistence type="predicted"/>
<dbReference type="EMBL" id="QXFV01008500">
    <property type="protein sequence ID" value="KAE8956585.1"/>
    <property type="molecule type" value="Genomic_DNA"/>
</dbReference>
<accession>A0A6A3GDR4</accession>
<reference evidence="1 2" key="1">
    <citation type="submission" date="2018-09" db="EMBL/GenBank/DDBJ databases">
        <title>Genomic investigation of the strawberry pathogen Phytophthora fragariae indicates pathogenicity is determined by transcriptional variation in three key races.</title>
        <authorList>
            <person name="Adams T.M."/>
            <person name="Armitage A.D."/>
            <person name="Sobczyk M.K."/>
            <person name="Bates H.J."/>
            <person name="Dunwell J.M."/>
            <person name="Nellist C.F."/>
            <person name="Harrison R.J."/>
        </authorList>
    </citation>
    <scope>NUCLEOTIDE SEQUENCE [LARGE SCALE GENOMIC DNA]</scope>
    <source>
        <strain evidence="1 2">SCRP249</strain>
    </source>
</reference>
<dbReference type="PANTHER" id="PTHR31827:SF1">
    <property type="entry name" value="EMB|CAB89363.1"/>
    <property type="match status" value="1"/>
</dbReference>
<dbReference type="AlphaFoldDB" id="A0A6A3GDR4"/>
<name>A0A6A3GDR4_9STRA</name>
<dbReference type="PANTHER" id="PTHR31827">
    <property type="entry name" value="EMB|CAB89363.1"/>
    <property type="match status" value="1"/>
</dbReference>
<organism evidence="1 2">
    <name type="scientific">Phytophthora rubi</name>
    <dbReference type="NCBI Taxonomy" id="129364"/>
    <lineage>
        <taxon>Eukaryota</taxon>
        <taxon>Sar</taxon>
        <taxon>Stramenopiles</taxon>
        <taxon>Oomycota</taxon>
        <taxon>Peronosporomycetes</taxon>
        <taxon>Peronosporales</taxon>
        <taxon>Peronosporaceae</taxon>
        <taxon>Phytophthora</taxon>
    </lineage>
</organism>
<comment type="caution">
    <text evidence="1">The sequence shown here is derived from an EMBL/GenBank/DDBJ whole genome shotgun (WGS) entry which is preliminary data.</text>
</comment>
<evidence type="ECO:0000313" key="1">
    <source>
        <dbReference type="EMBL" id="KAE8956585.1"/>
    </source>
</evidence>
<dbReference type="Proteomes" id="UP000429607">
    <property type="component" value="Unassembled WGS sequence"/>
</dbReference>